<sequence length="267" mass="29607">MSATYQEYVKYKKNYIALLHELETPHLPHALELYGGGTSADGVATPQIGKDIGNIIRYKGNYYIVIKHTPGWIRGGIYLVIGLQNTMNNSQLLVKKEISYWTSSDITSITNNTLQDNKKDFIVKLLEIQDIIVKSIKNEVENTIRVTLKNNLINIINQLPELIKTQADIENSSNIEEQIRKLIPSSVEASTTDTSTTEASTTNAPTTDTPATDTSTTDKPTTDKPTTDKPTTNKPTTSDSSTIHNNSVIIVCIIVVTILIFAKIRNK</sequence>
<feature type="transmembrane region" description="Helical" evidence="2">
    <location>
        <begin position="243"/>
        <end position="262"/>
    </location>
</feature>
<protein>
    <submittedName>
        <fullName evidence="3">Uncharacterized protein</fullName>
    </submittedName>
</protein>
<keyword evidence="2" id="KW-1133">Transmembrane helix</keyword>
<proteinExistence type="predicted"/>
<feature type="compositionally biased region" description="Low complexity" evidence="1">
    <location>
        <begin position="188"/>
        <end position="219"/>
    </location>
</feature>
<evidence type="ECO:0000256" key="2">
    <source>
        <dbReference type="SAM" id="Phobius"/>
    </source>
</evidence>
<reference evidence="3" key="1">
    <citation type="journal article" date="2019" name="Philos. Trans. R. Soc. Lond., B, Biol. Sci.">
        <title>Targeted metagenomic recovery of four divergent viruses reveals shared and distinctive characteristics of giant viruses of marine eukaryotes.</title>
        <authorList>
            <person name="Needham D.M."/>
            <person name="Poirier C."/>
            <person name="Hehenberger E."/>
            <person name="Jimenez V."/>
            <person name="Swalwell J.E."/>
            <person name="Santoro A.E."/>
            <person name="Worden A.Z."/>
        </authorList>
    </citation>
    <scope>NUCLEOTIDE SEQUENCE</scope>
    <source>
        <strain evidence="3">OPacV-662</strain>
    </source>
</reference>
<evidence type="ECO:0000313" key="3">
    <source>
        <dbReference type="EMBL" id="QFG73657.1"/>
    </source>
</evidence>
<keyword evidence="2" id="KW-0812">Transmembrane</keyword>
<evidence type="ECO:0000256" key="1">
    <source>
        <dbReference type="SAM" id="MobiDB-lite"/>
    </source>
</evidence>
<dbReference type="EMBL" id="MN448266">
    <property type="protein sequence ID" value="QFG73657.1"/>
    <property type="molecule type" value="Genomic_DNA"/>
</dbReference>
<feature type="region of interest" description="Disordered" evidence="1">
    <location>
        <begin position="186"/>
        <end position="241"/>
    </location>
</feature>
<name>A0A5J6VHC1_9VIRU</name>
<feature type="compositionally biased region" description="Low complexity" evidence="1">
    <location>
        <begin position="228"/>
        <end position="241"/>
    </location>
</feature>
<organism evidence="3">
    <name type="scientific">Megaviridae environmental sample</name>
    <dbReference type="NCBI Taxonomy" id="1737588"/>
    <lineage>
        <taxon>Viruses</taxon>
        <taxon>Varidnaviria</taxon>
        <taxon>Bamfordvirae</taxon>
        <taxon>Nucleocytoviricota</taxon>
        <taxon>Megaviricetes</taxon>
        <taxon>Imitervirales</taxon>
        <taxon>Mimiviridae</taxon>
        <taxon>environmental samples</taxon>
    </lineage>
</organism>
<keyword evidence="2" id="KW-0472">Membrane</keyword>
<accession>A0A5J6VHC1</accession>